<comment type="subcellular location">
    <subcellularLocation>
        <location evidence="1">Membrane</location>
        <topology evidence="1">Multi-pass membrane protein</topology>
    </subcellularLocation>
</comment>
<dbReference type="InterPro" id="IPR050321">
    <property type="entry name" value="Glycosyltr_2/OpgH_subfam"/>
</dbReference>
<evidence type="ECO:0000256" key="1">
    <source>
        <dbReference type="ARBA" id="ARBA00004141"/>
    </source>
</evidence>
<evidence type="ECO:0000256" key="3">
    <source>
        <dbReference type="ARBA" id="ARBA00022679"/>
    </source>
</evidence>
<accession>A0AAP2E1G3</accession>
<gene>
    <name evidence="8" type="ORF">KK062_24195</name>
</gene>
<keyword evidence="5 7" id="KW-1133">Transmembrane helix</keyword>
<evidence type="ECO:0000256" key="2">
    <source>
        <dbReference type="ARBA" id="ARBA00022676"/>
    </source>
</evidence>
<proteinExistence type="predicted"/>
<feature type="transmembrane region" description="Helical" evidence="7">
    <location>
        <begin position="335"/>
        <end position="356"/>
    </location>
</feature>
<evidence type="ECO:0000256" key="7">
    <source>
        <dbReference type="SAM" id="Phobius"/>
    </source>
</evidence>
<feature type="transmembrane region" description="Helical" evidence="7">
    <location>
        <begin position="6"/>
        <end position="29"/>
    </location>
</feature>
<dbReference type="AlphaFoldDB" id="A0AAP2E1G3"/>
<organism evidence="8 9">
    <name type="scientific">Dawidia cretensis</name>
    <dbReference type="NCBI Taxonomy" id="2782350"/>
    <lineage>
        <taxon>Bacteria</taxon>
        <taxon>Pseudomonadati</taxon>
        <taxon>Bacteroidota</taxon>
        <taxon>Cytophagia</taxon>
        <taxon>Cytophagales</taxon>
        <taxon>Chryseotaleaceae</taxon>
        <taxon>Dawidia</taxon>
    </lineage>
</organism>
<dbReference type="InterPro" id="IPR029044">
    <property type="entry name" value="Nucleotide-diphossugar_trans"/>
</dbReference>
<dbReference type="GO" id="GO:0016020">
    <property type="term" value="C:membrane"/>
    <property type="evidence" value="ECO:0007669"/>
    <property type="project" value="UniProtKB-SubCell"/>
</dbReference>
<reference evidence="8 9" key="1">
    <citation type="submission" date="2021-05" db="EMBL/GenBank/DDBJ databases">
        <title>A Polyphasic approach of four new species of the genus Ohtaekwangia: Ohtaekwangia histidinii sp. nov., Ohtaekwangia cretensis sp. nov., Ohtaekwangia indiensis sp. nov., Ohtaekwangia reichenbachii sp. nov. from diverse environment.</title>
        <authorList>
            <person name="Octaviana S."/>
        </authorList>
    </citation>
    <scope>NUCLEOTIDE SEQUENCE [LARGE SCALE GENOMIC DNA]</scope>
    <source>
        <strain evidence="8 9">PWU5</strain>
    </source>
</reference>
<dbReference type="Pfam" id="PF13641">
    <property type="entry name" value="Glyco_tranf_2_3"/>
    <property type="match status" value="1"/>
</dbReference>
<comment type="caution">
    <text evidence="8">The sequence shown here is derived from an EMBL/GenBank/DDBJ whole genome shotgun (WGS) entry which is preliminary data.</text>
</comment>
<sequence length="401" mass="45107">MLTVLSYAVLGIFLYLSVCTLYFVVIAIANGVQKEPDYTVISSKRKVAVFIPCYKEDTIILDTARAAISHPYPNADFDVFVIADSMRPETIEHLRALPVQVIEVSFDVSSKSRSLRAALNCVDDAHYDIAFVLDADNIMSPGTLEKVNHAFAQGARAVQCRRIAKNLNTPVALLECINEELNNVIFRQGQRSLGLSATCAGSGMAFEFGLLKAIFNQEAILHDTGEDKEIDLQLLKMHVPVEYIAEAYIYDEKASDVQTLKKQRLRWIEVHLQHMGRFLDRDMLALPIDRHLLNKIMHYLILPRSFFIALILLVVAMGLVDAAVDSTLLIPGIKWWTAVIGAYAIATFSFVPARYMTKNTLMSLSRLPGIITSIVVNMFRVRPGRKEFLHTEKKFIRSRSL</sequence>
<keyword evidence="3" id="KW-0808">Transferase</keyword>
<keyword evidence="6 7" id="KW-0472">Membrane</keyword>
<evidence type="ECO:0000256" key="4">
    <source>
        <dbReference type="ARBA" id="ARBA00022692"/>
    </source>
</evidence>
<dbReference type="RefSeq" id="WP_254086942.1">
    <property type="nucleotide sequence ID" value="NZ_JAHESE010000032.1"/>
</dbReference>
<name>A0AAP2E1G3_9BACT</name>
<evidence type="ECO:0000313" key="9">
    <source>
        <dbReference type="Proteomes" id="UP001319080"/>
    </source>
</evidence>
<dbReference type="SUPFAM" id="SSF53448">
    <property type="entry name" value="Nucleotide-diphospho-sugar transferases"/>
    <property type="match status" value="1"/>
</dbReference>
<dbReference type="Proteomes" id="UP001319080">
    <property type="component" value="Unassembled WGS sequence"/>
</dbReference>
<keyword evidence="9" id="KW-1185">Reference proteome</keyword>
<feature type="transmembrane region" description="Helical" evidence="7">
    <location>
        <begin position="299"/>
        <end position="320"/>
    </location>
</feature>
<protein>
    <submittedName>
        <fullName evidence="8">Glycosyltransferase family 2 protein</fullName>
    </submittedName>
</protein>
<dbReference type="GO" id="GO:0016757">
    <property type="term" value="F:glycosyltransferase activity"/>
    <property type="evidence" value="ECO:0007669"/>
    <property type="project" value="UniProtKB-KW"/>
</dbReference>
<dbReference type="PANTHER" id="PTHR43867:SF2">
    <property type="entry name" value="CELLULOSE SYNTHASE CATALYTIC SUBUNIT A [UDP-FORMING]"/>
    <property type="match status" value="1"/>
</dbReference>
<evidence type="ECO:0000256" key="5">
    <source>
        <dbReference type="ARBA" id="ARBA00022989"/>
    </source>
</evidence>
<dbReference type="PANTHER" id="PTHR43867">
    <property type="entry name" value="CELLULOSE SYNTHASE CATALYTIC SUBUNIT A [UDP-FORMING]"/>
    <property type="match status" value="1"/>
</dbReference>
<evidence type="ECO:0000313" key="8">
    <source>
        <dbReference type="EMBL" id="MBT1711365.1"/>
    </source>
</evidence>
<keyword evidence="4 7" id="KW-0812">Transmembrane</keyword>
<evidence type="ECO:0000256" key="6">
    <source>
        <dbReference type="ARBA" id="ARBA00023136"/>
    </source>
</evidence>
<dbReference type="Gene3D" id="3.90.550.10">
    <property type="entry name" value="Spore Coat Polysaccharide Biosynthesis Protein SpsA, Chain A"/>
    <property type="match status" value="1"/>
</dbReference>
<dbReference type="EMBL" id="JAHESE010000032">
    <property type="protein sequence ID" value="MBT1711365.1"/>
    <property type="molecule type" value="Genomic_DNA"/>
</dbReference>
<keyword evidence="2" id="KW-0328">Glycosyltransferase</keyword>